<comment type="caution">
    <text evidence="1">The sequence shown here is derived from an EMBL/GenBank/DDBJ whole genome shotgun (WGS) entry which is preliminary data.</text>
</comment>
<name>A0A0F9JIZ8_9ZZZZ</name>
<reference evidence="1" key="1">
    <citation type="journal article" date="2015" name="Nature">
        <title>Complex archaea that bridge the gap between prokaryotes and eukaryotes.</title>
        <authorList>
            <person name="Spang A."/>
            <person name="Saw J.H."/>
            <person name="Jorgensen S.L."/>
            <person name="Zaremba-Niedzwiedzka K."/>
            <person name="Martijn J."/>
            <person name="Lind A.E."/>
            <person name="van Eijk R."/>
            <person name="Schleper C."/>
            <person name="Guy L."/>
            <person name="Ettema T.J."/>
        </authorList>
    </citation>
    <scope>NUCLEOTIDE SEQUENCE</scope>
</reference>
<accession>A0A0F9JIZ8</accession>
<organism evidence="1">
    <name type="scientific">marine sediment metagenome</name>
    <dbReference type="NCBI Taxonomy" id="412755"/>
    <lineage>
        <taxon>unclassified sequences</taxon>
        <taxon>metagenomes</taxon>
        <taxon>ecological metagenomes</taxon>
    </lineage>
</organism>
<gene>
    <name evidence="1" type="ORF">LCGC14_1819310</name>
</gene>
<dbReference type="EMBL" id="LAZR01017791">
    <property type="protein sequence ID" value="KKL98952.1"/>
    <property type="molecule type" value="Genomic_DNA"/>
</dbReference>
<dbReference type="AlphaFoldDB" id="A0A0F9JIZ8"/>
<evidence type="ECO:0000313" key="1">
    <source>
        <dbReference type="EMBL" id="KKL98952.1"/>
    </source>
</evidence>
<proteinExistence type="predicted"/>
<protein>
    <submittedName>
        <fullName evidence="1">Uncharacterized protein</fullName>
    </submittedName>
</protein>
<sequence>MVKKYPLDNINMRKAGIIVGIALVNMVEEFGYKVKLEFEKNGRR</sequence>